<accession>A0A0C2JIX8</accession>
<evidence type="ECO:0000256" key="1">
    <source>
        <dbReference type="SAM" id="Coils"/>
    </source>
</evidence>
<reference evidence="2 3" key="1">
    <citation type="journal article" date="2014" name="Genome Biol. Evol.">
        <title>The genome of the myxosporean Thelohanellus kitauei shows adaptations to nutrient acquisition within its fish host.</title>
        <authorList>
            <person name="Yang Y."/>
            <person name="Xiong J."/>
            <person name="Zhou Z."/>
            <person name="Huo F."/>
            <person name="Miao W."/>
            <person name="Ran C."/>
            <person name="Liu Y."/>
            <person name="Zhang J."/>
            <person name="Feng J."/>
            <person name="Wang M."/>
            <person name="Wang M."/>
            <person name="Wang L."/>
            <person name="Yao B."/>
        </authorList>
    </citation>
    <scope>NUCLEOTIDE SEQUENCE [LARGE SCALE GENOMIC DNA]</scope>
    <source>
        <strain evidence="2">Wuqing</strain>
    </source>
</reference>
<dbReference type="AlphaFoldDB" id="A0A0C2JIX8"/>
<dbReference type="Proteomes" id="UP000031668">
    <property type="component" value="Unassembled WGS sequence"/>
</dbReference>
<keyword evidence="1" id="KW-0175">Coiled coil</keyword>
<name>A0A0C2JIX8_THEKT</name>
<evidence type="ECO:0000313" key="3">
    <source>
        <dbReference type="Proteomes" id="UP000031668"/>
    </source>
</evidence>
<proteinExistence type="predicted"/>
<organism evidence="2 3">
    <name type="scientific">Thelohanellus kitauei</name>
    <name type="common">Myxosporean</name>
    <dbReference type="NCBI Taxonomy" id="669202"/>
    <lineage>
        <taxon>Eukaryota</taxon>
        <taxon>Metazoa</taxon>
        <taxon>Cnidaria</taxon>
        <taxon>Myxozoa</taxon>
        <taxon>Myxosporea</taxon>
        <taxon>Bivalvulida</taxon>
        <taxon>Platysporina</taxon>
        <taxon>Myxobolidae</taxon>
        <taxon>Thelohanellus</taxon>
    </lineage>
</organism>
<gene>
    <name evidence="2" type="ORF">RF11_13808</name>
</gene>
<protein>
    <recommendedName>
        <fullName evidence="4">Vacuolar protein sorting-associated protein 51 homolog</fullName>
    </recommendedName>
</protein>
<comment type="caution">
    <text evidence="2">The sequence shown here is derived from an EMBL/GenBank/DDBJ whole genome shotgun (WGS) entry which is preliminary data.</text>
</comment>
<keyword evidence="3" id="KW-1185">Reference proteome</keyword>
<feature type="coiled-coil region" evidence="1">
    <location>
        <begin position="69"/>
        <end position="96"/>
    </location>
</feature>
<dbReference type="Pfam" id="PF08700">
    <property type="entry name" value="VPS51_Exo84_N"/>
    <property type="match status" value="1"/>
</dbReference>
<sequence>MEDDSSNQKALKVQIDNVAQFHKCIMKKTLNDVITIDQDLSDDIKFLEESMNKLVFDNYSKLLKTTDIIHGMGQEIQNIRQNLTSLESDFKDCLNDTVSLVTTLEPFKAQYRSAIAEKNLELIIKLPETLSSFAQKEKWEEFSEFDSIIKENTTIKEEVWGLKCSTENLMSSKIKKYLVKIDENKDFIISICRQLNLIHGNSDITQSILYDNLVYWLEKYSKSENLVKYCKNYLEILVNVFETLKCSLGLVEINKFHSAELLGMFEQSILGHWRQLRSFQHIDVELFDDFIIIEEKIYRIIQKINYLFDTSFDKHVLNFVPKVRSFVTSNFLKSTLDFSLASCHLFLGQFTHDVDQRPAFIQLAQDLVVNLKEQTFYSPESLIFNEPYLEEVWNKFVTLYFTNLSSEIRVLQHEEMFVNNFELLLYNSLVLDEISRSFKGRGLIEPFEGFEGSLDHFAGIYENEAKISLTRYIERCAESFFIYHIYNFMDDVKSHFNFSIIRSNIMMLNKIMSMFETYQQAAPSKPSISFKFTSDDISEFG</sequence>
<dbReference type="EMBL" id="JWZT01002471">
    <property type="protein sequence ID" value="KII69318.1"/>
    <property type="molecule type" value="Genomic_DNA"/>
</dbReference>
<evidence type="ECO:0008006" key="4">
    <source>
        <dbReference type="Google" id="ProtNLM"/>
    </source>
</evidence>
<evidence type="ECO:0000313" key="2">
    <source>
        <dbReference type="EMBL" id="KII69318.1"/>
    </source>
</evidence>
<dbReference type="OrthoDB" id="203678at2759"/>